<dbReference type="InterPro" id="IPR048469">
    <property type="entry name" value="YchJ-like_M"/>
</dbReference>
<evidence type="ECO:0000313" key="3">
    <source>
        <dbReference type="Proteomes" id="UP000002714"/>
    </source>
</evidence>
<dbReference type="InterPro" id="IPR032710">
    <property type="entry name" value="NTF2-like_dom_sf"/>
</dbReference>
<reference evidence="2 3" key="1">
    <citation type="journal article" date="2008" name="Appl. Environ. Microbiol.">
        <title>Genome of the epsilonproteobacterial chemolithoautotroph Sulfurimonas denitrificans.</title>
        <authorList>
            <person name="Sievert S.M."/>
            <person name="Scott K.M."/>
            <person name="Klotz M.G."/>
            <person name="Chain P.S.G."/>
            <person name="Hauser L.J."/>
            <person name="Hemp J."/>
            <person name="Huegler M."/>
            <person name="Land M."/>
            <person name="Lapidus A."/>
            <person name="Larimer F.W."/>
            <person name="Lucas S."/>
            <person name="Malfatti S.A."/>
            <person name="Meyer F."/>
            <person name="Paulsen I.T."/>
            <person name="Ren Q."/>
            <person name="Simon J."/>
            <person name="Bailey K."/>
            <person name="Diaz E."/>
            <person name="Fitzpatrick K.A."/>
            <person name="Glover B."/>
            <person name="Gwatney N."/>
            <person name="Korajkic A."/>
            <person name="Long A."/>
            <person name="Mobberley J.M."/>
            <person name="Pantry S.N."/>
            <person name="Pazder G."/>
            <person name="Peterson S."/>
            <person name="Quintanilla J.D."/>
            <person name="Sprinkle R."/>
            <person name="Stephens J."/>
            <person name="Thomas P."/>
            <person name="Vaughn R."/>
            <person name="Weber M.J."/>
            <person name="Wooten L.L."/>
        </authorList>
    </citation>
    <scope>NUCLEOTIDE SEQUENCE [LARGE SCALE GENOMIC DNA]</scope>
    <source>
        <strain evidence="3">ATCC 33889 / DSM 1251</strain>
    </source>
</reference>
<dbReference type="Proteomes" id="UP000002714">
    <property type="component" value="Chromosome"/>
</dbReference>
<dbReference type="eggNOG" id="COG3012">
    <property type="taxonomic scope" value="Bacteria"/>
</dbReference>
<sequence length="148" mass="17282">MLCYCKSKKEFSECCEPYLIGEKKVSSPLELMRSRYSAYVLGDGHYIVNSAAKEARYEDDIALIEEYARSVKWLGLEIVKAQKDIVEFKAYYEDNNGVHVQHERSNFIFEDDTWLYKDGKLFNSKIERNILCPCQSGKKYKKCCQKTS</sequence>
<feature type="domain" description="YchJ-like middle NTF2-like" evidence="1">
    <location>
        <begin position="28"/>
        <end position="119"/>
    </location>
</feature>
<keyword evidence="3" id="KW-1185">Reference proteome</keyword>
<dbReference type="SUPFAM" id="SSF103642">
    <property type="entry name" value="Sec-C motif"/>
    <property type="match status" value="1"/>
</dbReference>
<dbReference type="InterPro" id="IPR004027">
    <property type="entry name" value="SEC_C_motif"/>
</dbReference>
<dbReference type="SUPFAM" id="SSF54427">
    <property type="entry name" value="NTF2-like"/>
    <property type="match status" value="1"/>
</dbReference>
<organism evidence="2 3">
    <name type="scientific">Sulfurimonas denitrificans (strain ATCC 33889 / DSM 1251)</name>
    <name type="common">Thiomicrospira denitrificans (strain ATCC 33889 / DSM 1251)</name>
    <dbReference type="NCBI Taxonomy" id="326298"/>
    <lineage>
        <taxon>Bacteria</taxon>
        <taxon>Pseudomonadati</taxon>
        <taxon>Campylobacterota</taxon>
        <taxon>Epsilonproteobacteria</taxon>
        <taxon>Campylobacterales</taxon>
        <taxon>Sulfurimonadaceae</taxon>
        <taxon>Sulfurimonas</taxon>
    </lineage>
</organism>
<dbReference type="Pfam" id="PF17775">
    <property type="entry name" value="YchJ_M-like"/>
    <property type="match status" value="1"/>
</dbReference>
<dbReference type="PANTHER" id="PTHR33747">
    <property type="entry name" value="UPF0225 PROTEIN SCO1677"/>
    <property type="match status" value="1"/>
</dbReference>
<dbReference type="Gene3D" id="3.10.450.50">
    <property type="match status" value="1"/>
</dbReference>
<dbReference type="KEGG" id="tdn:Suden_1160"/>
<dbReference type="STRING" id="326298.Suden_1160"/>
<gene>
    <name evidence="2" type="ordered locus">Suden_1160</name>
</gene>
<dbReference type="Pfam" id="PF02810">
    <property type="entry name" value="SEC-C"/>
    <property type="match status" value="1"/>
</dbReference>
<dbReference type="EMBL" id="CP000153">
    <property type="protein sequence ID" value="ABB44438.1"/>
    <property type="molecule type" value="Genomic_DNA"/>
</dbReference>
<name>Q30RE3_SULDN</name>
<accession>Q30RE3</accession>
<dbReference type="RefSeq" id="WP_011372790.1">
    <property type="nucleotide sequence ID" value="NC_007575.1"/>
</dbReference>
<dbReference type="AlphaFoldDB" id="Q30RE3"/>
<dbReference type="PANTHER" id="PTHR33747:SF1">
    <property type="entry name" value="ADENYLATE CYCLASE-ASSOCIATED CAP C-TERMINAL DOMAIN-CONTAINING PROTEIN"/>
    <property type="match status" value="1"/>
</dbReference>
<proteinExistence type="predicted"/>
<dbReference type="OrthoDB" id="21421at2"/>
<evidence type="ECO:0000259" key="1">
    <source>
        <dbReference type="Pfam" id="PF17775"/>
    </source>
</evidence>
<dbReference type="HOGENOM" id="CLU_099590_0_0_7"/>
<evidence type="ECO:0000313" key="2">
    <source>
        <dbReference type="EMBL" id="ABB44438.1"/>
    </source>
</evidence>
<protein>
    <submittedName>
        <fullName evidence="2">SEC-C motif domain protein</fullName>
    </submittedName>
</protein>